<feature type="domain" description="DUF2134" evidence="2">
    <location>
        <begin position="82"/>
        <end position="170"/>
    </location>
</feature>
<reference evidence="4" key="1">
    <citation type="submission" date="2017-09" db="EMBL/GenBank/DDBJ databases">
        <title>FDA dAtabase for Regulatory Grade micrObial Sequences (FDA-ARGOS): Supporting development and validation of Infectious Disease Dx tests.</title>
        <authorList>
            <person name="Minogue T."/>
            <person name="Wolcott M."/>
            <person name="Wasieloski L."/>
            <person name="Aguilar W."/>
            <person name="Moore D."/>
            <person name="Tallon L."/>
            <person name="Sadzewicz L."/>
            <person name="Ott S."/>
            <person name="Zhao X."/>
            <person name="Nagaraj S."/>
            <person name="Vavikolanu K."/>
            <person name="Aluvathingal J."/>
            <person name="Nadendla S."/>
            <person name="Sichtig H."/>
        </authorList>
    </citation>
    <scope>NUCLEOTIDE SEQUENCE [LARGE SCALE GENOMIC DNA]</scope>
    <source>
        <strain evidence="4">FDAARGOS_394</strain>
    </source>
</reference>
<dbReference type="Proteomes" id="UP000220246">
    <property type="component" value="Unassembled WGS sequence"/>
</dbReference>
<dbReference type="STRING" id="1219032.GCA_001515545_03849"/>
<dbReference type="InterPro" id="IPR018705">
    <property type="entry name" value="DUF2134_membrane"/>
</dbReference>
<dbReference type="AlphaFoldDB" id="A0A2A7UQ63"/>
<proteinExistence type="predicted"/>
<sequence>MHAMWRALPTRSPSARHRPWRRSSAPKAPVTPSLHRSQKGAVALVAALWMGVALSCLMALDIGNLFWQQRELQKMADLAAVAGAADPVNTCASLAAASAASNGRAATDQLQVQSGHWQPNASGQRASYFVAGAASVVNACRVTVQRTVPYFFVWPAADGGRRSLQATATAVQRPQLARLSVRSKLAAIQNNNDALLLNALVGGLLGGKVDISVLGWNGLLGTQIDLLAFLDALALKVGIDAGDYDRLLSTQVSVNKVLEAMLDVVQRGATTADANVQALQSLAGVAATVPGVRLQLNQLLKLQSGLTGSALSTSLNVLELAQAVIQVGNGNNAAAAAVDIPLGIANTSLRLKVLQPPQLTAIGDPALAKADPLGADRLFVRTAQVRALISVDLPLVGATITALNALLKLISPAVALVNFLTGGGSGYADLELLPAPSRVDVVVEAGGGQVYLTDYVCTPTGKALVQTVRTSAAEIRVGRLGLTANEAAQKAFASNAPVVMQPLPVLDIGCWGCDGVGKRTAQYFGGLGLKLDTPVASKQVAGFQLLQPPRLDQAAVWGGIQTDNVVQSLDNTLGSLSGLTTLPADPRASQAGIQGILKLVDDILAGLLSLIGGLVAGVLAPVLDPLVNTLLRLLGVDLALTEVGGQLNCGGAAELVY</sequence>
<evidence type="ECO:0000313" key="4">
    <source>
        <dbReference type="Proteomes" id="UP000220246"/>
    </source>
</evidence>
<keyword evidence="4" id="KW-1185">Reference proteome</keyword>
<protein>
    <recommendedName>
        <fullName evidence="2">DUF2134 domain-containing protein</fullName>
    </recommendedName>
</protein>
<name>A0A2A7UQ63_COMTR</name>
<dbReference type="Pfam" id="PF09977">
    <property type="entry name" value="Tad_C"/>
    <property type="match status" value="1"/>
</dbReference>
<dbReference type="OrthoDB" id="8534992at2"/>
<feature type="region of interest" description="Disordered" evidence="1">
    <location>
        <begin position="1"/>
        <end position="33"/>
    </location>
</feature>
<dbReference type="EMBL" id="PDEA01000001">
    <property type="protein sequence ID" value="PEH87465.1"/>
    <property type="molecule type" value="Genomic_DNA"/>
</dbReference>
<organism evidence="3 4">
    <name type="scientific">Comamonas terrigena</name>
    <dbReference type="NCBI Taxonomy" id="32013"/>
    <lineage>
        <taxon>Bacteria</taxon>
        <taxon>Pseudomonadati</taxon>
        <taxon>Pseudomonadota</taxon>
        <taxon>Betaproteobacteria</taxon>
        <taxon>Burkholderiales</taxon>
        <taxon>Comamonadaceae</taxon>
        <taxon>Comamonas</taxon>
    </lineage>
</organism>
<evidence type="ECO:0000256" key="1">
    <source>
        <dbReference type="SAM" id="MobiDB-lite"/>
    </source>
</evidence>
<comment type="caution">
    <text evidence="3">The sequence shown here is derived from an EMBL/GenBank/DDBJ whole genome shotgun (WGS) entry which is preliminary data.</text>
</comment>
<gene>
    <name evidence="3" type="ORF">CRM82_01475</name>
</gene>
<accession>A0A2A7UQ63</accession>
<evidence type="ECO:0000259" key="2">
    <source>
        <dbReference type="Pfam" id="PF09977"/>
    </source>
</evidence>
<evidence type="ECO:0000313" key="3">
    <source>
        <dbReference type="EMBL" id="PEH87465.1"/>
    </source>
</evidence>